<keyword evidence="6" id="KW-0408">Iron</keyword>
<dbReference type="Gene3D" id="3.55.40.20">
    <property type="entry name" value="Iron/manganese superoxide dismutase, C-terminal domain"/>
    <property type="match status" value="1"/>
</dbReference>
<accession>A0A9D4TV03</accession>
<dbReference type="GO" id="GO:0042644">
    <property type="term" value="C:chloroplast nucleoid"/>
    <property type="evidence" value="ECO:0007669"/>
    <property type="project" value="TreeGrafter"/>
</dbReference>
<dbReference type="Pfam" id="PF00081">
    <property type="entry name" value="Sod_Fe_N"/>
    <property type="match status" value="1"/>
</dbReference>
<dbReference type="OrthoDB" id="239262at2759"/>
<dbReference type="InterPro" id="IPR001189">
    <property type="entry name" value="Mn/Fe_SOD"/>
</dbReference>
<dbReference type="Gene3D" id="1.10.287.990">
    <property type="entry name" value="Fe,Mn superoxide dismutase (SOD) domain"/>
    <property type="match status" value="1"/>
</dbReference>
<dbReference type="PRINTS" id="PR01703">
    <property type="entry name" value="MNSODISMTASE"/>
</dbReference>
<dbReference type="EC" id="1.15.1.1" evidence="3"/>
<sequence>MAFTLPPLPFALDALESKGMCQKTLEVHHGKHHQAYVTNLNAQIAGKDLESLSIEEVMLKTWNGGQPGPEFNNAAQVVNHTFFWESMSPSGGGQPSGKVAEAIERDLGGYDKFVAAFKAAGATQFGSGWAWLSVNKEGKLEVTKTPNAENPWVHGATPILTMDVWEHAYYLDVQNRRPDFIANFIDNLIDWNRVEQRYLAAIKSRGASSETGVAFLSSPLLYNLVPKCTVAYMSPERPPYLAAEDSSEFVQLADLVLHVPGNGVEAAPAKSLPLHSQVLARCCGAVAGMLASLESPCCALEPLDITPFFFHGHSPAAPALLLFLRCAYSPEAVAQQLDDAAAAATGVGPEAGLAALMGMLRLAHRLDAPRLLRGAVEWAHWRREQVYAADPAALLLLSEELHLEQMRSQVAAWLVASLAAAPAPAAHRLDLSLLQPDTAAMLFDGLTSALHSGGTPPTATDLLCWGGPGSLCLAAAGRAADAQQAAQDAVFAAEWAAQHEQAEADWGAEFDAAEAAANEEVWGDGLQVGAVGAAPAPEEEAGQGGQAEAAQEGDEQEEEEEEVEAFQAVWQQVAAAAHFGELEAAAAALDNQAEAP</sequence>
<evidence type="ECO:0000313" key="11">
    <source>
        <dbReference type="Proteomes" id="UP001055712"/>
    </source>
</evidence>
<evidence type="ECO:0000256" key="4">
    <source>
        <dbReference type="ARBA" id="ARBA00022723"/>
    </source>
</evidence>
<dbReference type="InterPro" id="IPR036324">
    <property type="entry name" value="Mn/Fe_SOD_N_sf"/>
</dbReference>
<evidence type="ECO:0000256" key="5">
    <source>
        <dbReference type="ARBA" id="ARBA00023002"/>
    </source>
</evidence>
<evidence type="ECO:0000256" key="7">
    <source>
        <dbReference type="SAM" id="MobiDB-lite"/>
    </source>
</evidence>
<reference evidence="10" key="1">
    <citation type="journal article" date="2019" name="Plant J.">
        <title>Chlorella vulgaris genome assembly and annotation reveals the molecular basis for metabolic acclimation to high light conditions.</title>
        <authorList>
            <person name="Cecchin M."/>
            <person name="Marcolungo L."/>
            <person name="Rossato M."/>
            <person name="Girolomoni L."/>
            <person name="Cosentino E."/>
            <person name="Cuine S."/>
            <person name="Li-Beisson Y."/>
            <person name="Delledonne M."/>
            <person name="Ballottari M."/>
        </authorList>
    </citation>
    <scope>NUCLEOTIDE SEQUENCE</scope>
    <source>
        <strain evidence="10">211/11P</strain>
    </source>
</reference>
<keyword evidence="11" id="KW-1185">Reference proteome</keyword>
<dbReference type="InterPro" id="IPR036314">
    <property type="entry name" value="SOD_C_sf"/>
</dbReference>
<evidence type="ECO:0000256" key="3">
    <source>
        <dbReference type="ARBA" id="ARBA00012682"/>
    </source>
</evidence>
<protein>
    <recommendedName>
        <fullName evidence="3">superoxide dismutase</fullName>
        <ecNumber evidence="3">1.15.1.1</ecNumber>
    </recommendedName>
</protein>
<dbReference type="InterPro" id="IPR019833">
    <property type="entry name" value="Mn/Fe_SOD_BS"/>
</dbReference>
<comment type="similarity">
    <text evidence="2">Belongs to the iron/manganese superoxide dismutase family.</text>
</comment>
<proteinExistence type="inferred from homology"/>
<evidence type="ECO:0000259" key="8">
    <source>
        <dbReference type="Pfam" id="PF00081"/>
    </source>
</evidence>
<gene>
    <name evidence="10" type="ORF">D9Q98_001552</name>
</gene>
<evidence type="ECO:0000313" key="10">
    <source>
        <dbReference type="EMBL" id="KAI3435486.1"/>
    </source>
</evidence>
<feature type="domain" description="Manganese/iron superoxide dismutase N-terminal" evidence="8">
    <location>
        <begin position="3"/>
        <end position="88"/>
    </location>
</feature>
<dbReference type="AlphaFoldDB" id="A0A9D4TV03"/>
<name>A0A9D4TV03_CHLVU</name>
<dbReference type="GO" id="GO:0046872">
    <property type="term" value="F:metal ion binding"/>
    <property type="evidence" value="ECO:0007669"/>
    <property type="project" value="UniProtKB-KW"/>
</dbReference>
<dbReference type="PROSITE" id="PS00088">
    <property type="entry name" value="SOD_MN"/>
    <property type="match status" value="1"/>
</dbReference>
<dbReference type="SUPFAM" id="SSF46609">
    <property type="entry name" value="Fe,Mn superoxide dismutase (SOD), N-terminal domain"/>
    <property type="match status" value="1"/>
</dbReference>
<dbReference type="InterPro" id="IPR019832">
    <property type="entry name" value="Mn/Fe_SOD_C"/>
</dbReference>
<dbReference type="GO" id="GO:0004784">
    <property type="term" value="F:superoxide dismutase activity"/>
    <property type="evidence" value="ECO:0007669"/>
    <property type="project" value="UniProtKB-EC"/>
</dbReference>
<comment type="cofactor">
    <cofactor evidence="1">
        <name>Fe cation</name>
        <dbReference type="ChEBI" id="CHEBI:24875"/>
    </cofactor>
</comment>
<organism evidence="10 11">
    <name type="scientific">Chlorella vulgaris</name>
    <name type="common">Green alga</name>
    <dbReference type="NCBI Taxonomy" id="3077"/>
    <lineage>
        <taxon>Eukaryota</taxon>
        <taxon>Viridiplantae</taxon>
        <taxon>Chlorophyta</taxon>
        <taxon>core chlorophytes</taxon>
        <taxon>Trebouxiophyceae</taxon>
        <taxon>Chlorellales</taxon>
        <taxon>Chlorellaceae</taxon>
        <taxon>Chlorella clade</taxon>
        <taxon>Chlorella</taxon>
    </lineage>
</organism>
<evidence type="ECO:0000256" key="6">
    <source>
        <dbReference type="ARBA" id="ARBA00023004"/>
    </source>
</evidence>
<evidence type="ECO:0000259" key="9">
    <source>
        <dbReference type="Pfam" id="PF02777"/>
    </source>
</evidence>
<evidence type="ECO:0000256" key="1">
    <source>
        <dbReference type="ARBA" id="ARBA00001962"/>
    </source>
</evidence>
<keyword evidence="5" id="KW-0560">Oxidoreductase</keyword>
<dbReference type="EMBL" id="SIDB01000002">
    <property type="protein sequence ID" value="KAI3435486.1"/>
    <property type="molecule type" value="Genomic_DNA"/>
</dbReference>
<reference evidence="10" key="2">
    <citation type="submission" date="2020-11" db="EMBL/GenBank/DDBJ databases">
        <authorList>
            <person name="Cecchin M."/>
            <person name="Marcolungo L."/>
            <person name="Rossato M."/>
            <person name="Girolomoni L."/>
            <person name="Cosentino E."/>
            <person name="Cuine S."/>
            <person name="Li-Beisson Y."/>
            <person name="Delledonne M."/>
            <person name="Ballottari M."/>
        </authorList>
    </citation>
    <scope>NUCLEOTIDE SEQUENCE</scope>
    <source>
        <strain evidence="10">211/11P</strain>
        <tissue evidence="10">Whole cell</tissue>
    </source>
</reference>
<feature type="domain" description="Manganese/iron superoxide dismutase C-terminal" evidence="9">
    <location>
        <begin position="95"/>
        <end position="197"/>
    </location>
</feature>
<comment type="caution">
    <text evidence="10">The sequence shown here is derived from an EMBL/GenBank/DDBJ whole genome shotgun (WGS) entry which is preliminary data.</text>
</comment>
<dbReference type="PANTHER" id="PTHR42769:SF3">
    <property type="entry name" value="SUPEROXIDE DISMUTASE [FE] 2, CHLOROPLASTIC"/>
    <property type="match status" value="1"/>
</dbReference>
<keyword evidence="4" id="KW-0479">Metal-binding</keyword>
<feature type="region of interest" description="Disordered" evidence="7">
    <location>
        <begin position="534"/>
        <end position="565"/>
    </location>
</feature>
<dbReference type="InterPro" id="IPR019831">
    <property type="entry name" value="Mn/Fe_SOD_N"/>
</dbReference>
<evidence type="ECO:0000256" key="2">
    <source>
        <dbReference type="ARBA" id="ARBA00008714"/>
    </source>
</evidence>
<dbReference type="Proteomes" id="UP001055712">
    <property type="component" value="Unassembled WGS sequence"/>
</dbReference>
<dbReference type="FunFam" id="1.10.287.990:FF:000002">
    <property type="entry name" value="Superoxide dismutase"/>
    <property type="match status" value="1"/>
</dbReference>
<feature type="compositionally biased region" description="Acidic residues" evidence="7">
    <location>
        <begin position="551"/>
        <end position="564"/>
    </location>
</feature>
<dbReference type="Pfam" id="PF02777">
    <property type="entry name" value="Sod_Fe_C"/>
    <property type="match status" value="1"/>
</dbReference>
<dbReference type="PANTHER" id="PTHR42769">
    <property type="entry name" value="SUPEROXIDE DISMUTASE"/>
    <property type="match status" value="1"/>
</dbReference>
<dbReference type="SUPFAM" id="SSF54719">
    <property type="entry name" value="Fe,Mn superoxide dismutase (SOD), C-terminal domain"/>
    <property type="match status" value="1"/>
</dbReference>